<organism evidence="6">
    <name type="scientific">Sepia latimanus</name>
    <name type="common">Broadclub cuttlefish</name>
    <name type="synonym">Ascarosepion latimanus</name>
    <dbReference type="NCBI Taxonomy" id="3248881"/>
    <lineage>
        <taxon>Eukaryota</taxon>
        <taxon>Metazoa</taxon>
        <taxon>Spiralia</taxon>
        <taxon>Lophotrochozoa</taxon>
        <taxon>Mollusca</taxon>
        <taxon>Cephalopoda</taxon>
        <taxon>Coleoidea</taxon>
        <taxon>Decapodiformes</taxon>
        <taxon>Sepiida</taxon>
        <taxon>Sepiina</taxon>
        <taxon>Sepiidae</taxon>
        <taxon>Ascarosepion</taxon>
    </lineage>
</organism>
<evidence type="ECO:0000259" key="5">
    <source>
        <dbReference type="PROSITE" id="PS50240"/>
    </source>
</evidence>
<evidence type="ECO:0000256" key="1">
    <source>
        <dbReference type="ARBA" id="ARBA00023157"/>
    </source>
</evidence>
<dbReference type="Gene3D" id="2.40.10.10">
    <property type="entry name" value="Trypsin-like serine proteases"/>
    <property type="match status" value="1"/>
</dbReference>
<proteinExistence type="evidence at transcript level"/>
<keyword evidence="3" id="KW-0645">Protease</keyword>
<dbReference type="InterPro" id="IPR009003">
    <property type="entry name" value="Peptidase_S1_PA"/>
</dbReference>
<dbReference type="InterPro" id="IPR033116">
    <property type="entry name" value="TRYPSIN_SER"/>
</dbReference>
<evidence type="ECO:0000313" key="6">
    <source>
        <dbReference type="EMBL" id="ACJ22644.1"/>
    </source>
</evidence>
<dbReference type="InterPro" id="IPR001314">
    <property type="entry name" value="Peptidase_S1A"/>
</dbReference>
<sequence>MLSAICCLLVLPLAWASFGVPNKQIVAGQAAVDCEFPSIVHLIIKKTDGTFSCGGTLIDAQHVLTAAHCFGTGVKSVQVNIGTNKNNKAGKFLLNADSVTSHGGFVERPMRNDIAMVKLSKPVKFSTCVKAATLAFAGQNFDHKTCVAAGWGKLSYELPSTHILQKVYMPIIPQEDCMRKMDYARLNDQHICAGDFTYGGASTCMGDSGGPLYCPFDGRMVLAGITSFGYDCAIDAAIFTSVATFRDWIDRNH</sequence>
<evidence type="ECO:0000256" key="2">
    <source>
        <dbReference type="ARBA" id="ARBA00024195"/>
    </source>
</evidence>
<evidence type="ECO:0000313" key="7">
    <source>
        <dbReference type="EMBL" id="JAA74621.1"/>
    </source>
</evidence>
<dbReference type="PANTHER" id="PTHR24252:SF7">
    <property type="entry name" value="HYALIN"/>
    <property type="match status" value="1"/>
</dbReference>
<dbReference type="PROSITE" id="PS50240">
    <property type="entry name" value="TRYPSIN_DOM"/>
    <property type="match status" value="1"/>
</dbReference>
<dbReference type="GO" id="GO:0004252">
    <property type="term" value="F:serine-type endopeptidase activity"/>
    <property type="evidence" value="ECO:0007669"/>
    <property type="project" value="InterPro"/>
</dbReference>
<reference evidence="7" key="2">
    <citation type="submission" date="2013-02" db="EMBL/GenBank/DDBJ databases">
        <title>Molecular phylogeny and evolution of the proteins encoded by coleoid (cuttlefish, octopus, squid) posterior venom glands.</title>
        <authorList>
            <person name="Fry B.G."/>
        </authorList>
    </citation>
    <scope>NUCLEOTIDE SEQUENCE</scope>
    <source>
        <tissue evidence="7">Posterior venom gland</tissue>
    </source>
</reference>
<dbReference type="InterPro" id="IPR043504">
    <property type="entry name" value="Peptidase_S1_PA_chymotrypsin"/>
</dbReference>
<dbReference type="EMBL" id="EU790598">
    <property type="protein sequence ID" value="ACJ22644.1"/>
    <property type="molecule type" value="mRNA"/>
</dbReference>
<dbReference type="FunFam" id="2.40.10.10:FF:000002">
    <property type="entry name" value="Transmembrane protease serine"/>
    <property type="match status" value="1"/>
</dbReference>
<dbReference type="SUPFAM" id="SSF50494">
    <property type="entry name" value="Trypsin-like serine proteases"/>
    <property type="match status" value="1"/>
</dbReference>
<keyword evidence="3" id="KW-0378">Hydrolase</keyword>
<dbReference type="InterPro" id="IPR001254">
    <property type="entry name" value="Trypsin_dom"/>
</dbReference>
<feature type="chain" id="PRO_5007644645" evidence="4">
    <location>
        <begin position="17"/>
        <end position="253"/>
    </location>
</feature>
<reference evidence="6" key="1">
    <citation type="journal article" date="2009" name="J. Mol. Evol.">
        <title>Tentacles of venom: toxic protein convergence in the Kingdom Animalia.</title>
        <authorList>
            <person name="Fry B.G."/>
            <person name="Roelants K."/>
            <person name="Norman J.A."/>
        </authorList>
    </citation>
    <scope>NUCLEOTIDE SEQUENCE</scope>
    <source>
        <strain evidence="6">SLAT_CL1-1</strain>
        <tissue evidence="6">Posterior saliva</tissue>
    </source>
</reference>
<dbReference type="PRINTS" id="PR00722">
    <property type="entry name" value="CHYMOTRYPSIN"/>
</dbReference>
<name>B6Z1X5_SEPLA</name>
<dbReference type="PROSITE" id="PS00134">
    <property type="entry name" value="TRYPSIN_HIS"/>
    <property type="match status" value="1"/>
</dbReference>
<keyword evidence="4" id="KW-0732">Signal</keyword>
<dbReference type="Pfam" id="PF00089">
    <property type="entry name" value="Trypsin"/>
    <property type="match status" value="1"/>
</dbReference>
<keyword evidence="1" id="KW-1015">Disulfide bond</keyword>
<protein>
    <submittedName>
        <fullName evidence="6">S1 type peptidase</fullName>
    </submittedName>
    <submittedName>
        <fullName evidence="7">SP1-Sep-2</fullName>
    </submittedName>
</protein>
<dbReference type="EMBL" id="GAGQ01000003">
    <property type="protein sequence ID" value="JAA74621.1"/>
    <property type="molecule type" value="mRNA"/>
</dbReference>
<accession>B6Z1X5</accession>
<evidence type="ECO:0000256" key="3">
    <source>
        <dbReference type="RuleBase" id="RU363034"/>
    </source>
</evidence>
<dbReference type="GO" id="GO:0006508">
    <property type="term" value="P:proteolysis"/>
    <property type="evidence" value="ECO:0007669"/>
    <property type="project" value="UniProtKB-KW"/>
</dbReference>
<keyword evidence="3" id="KW-0720">Serine protease</keyword>
<dbReference type="AlphaFoldDB" id="B6Z1X5"/>
<evidence type="ECO:0000256" key="4">
    <source>
        <dbReference type="SAM" id="SignalP"/>
    </source>
</evidence>
<feature type="domain" description="Peptidase S1" evidence="5">
    <location>
        <begin position="25"/>
        <end position="253"/>
    </location>
</feature>
<dbReference type="PROSITE" id="PS00135">
    <property type="entry name" value="TRYPSIN_SER"/>
    <property type="match status" value="1"/>
</dbReference>
<comment type="similarity">
    <text evidence="2">Belongs to the peptidase S1 family. CLIP subfamily.</text>
</comment>
<feature type="signal peptide" evidence="4">
    <location>
        <begin position="1"/>
        <end position="16"/>
    </location>
</feature>
<dbReference type="SMART" id="SM00020">
    <property type="entry name" value="Tryp_SPc"/>
    <property type="match status" value="1"/>
</dbReference>
<dbReference type="InterPro" id="IPR018114">
    <property type="entry name" value="TRYPSIN_HIS"/>
</dbReference>
<dbReference type="CDD" id="cd00190">
    <property type="entry name" value="Tryp_SPc"/>
    <property type="match status" value="1"/>
</dbReference>
<dbReference type="PANTHER" id="PTHR24252">
    <property type="entry name" value="ACROSIN-RELATED"/>
    <property type="match status" value="1"/>
</dbReference>